<dbReference type="InterPro" id="IPR050090">
    <property type="entry name" value="Tyrosine_recombinase_XerCD"/>
</dbReference>
<organism evidence="5 6">
    <name type="scientific">Salinigranum rubrum</name>
    <dbReference type="NCBI Taxonomy" id="755307"/>
    <lineage>
        <taxon>Archaea</taxon>
        <taxon>Methanobacteriati</taxon>
        <taxon>Methanobacteriota</taxon>
        <taxon>Stenosarchaea group</taxon>
        <taxon>Halobacteria</taxon>
        <taxon>Halobacteriales</taxon>
        <taxon>Haloferacaceae</taxon>
        <taxon>Salinigranum</taxon>
    </lineage>
</organism>
<dbReference type="EMBL" id="CP026309">
    <property type="protein sequence ID" value="AUV83223.1"/>
    <property type="molecule type" value="Genomic_DNA"/>
</dbReference>
<dbReference type="Proteomes" id="UP000236584">
    <property type="component" value="Chromosome"/>
</dbReference>
<dbReference type="KEGG" id="srub:C2R22_17545"/>
<dbReference type="InterPro" id="IPR010998">
    <property type="entry name" value="Integrase_recombinase_N"/>
</dbReference>
<evidence type="ECO:0000256" key="3">
    <source>
        <dbReference type="ARBA" id="ARBA00023172"/>
    </source>
</evidence>
<dbReference type="InterPro" id="IPR013762">
    <property type="entry name" value="Integrase-like_cat_sf"/>
</dbReference>
<evidence type="ECO:0000313" key="5">
    <source>
        <dbReference type="EMBL" id="AUV83223.1"/>
    </source>
</evidence>
<dbReference type="PANTHER" id="PTHR30349">
    <property type="entry name" value="PHAGE INTEGRASE-RELATED"/>
    <property type="match status" value="1"/>
</dbReference>
<dbReference type="InterPro" id="IPR011010">
    <property type="entry name" value="DNA_brk_join_enz"/>
</dbReference>
<name>A0A2I8VMS1_9EURY</name>
<keyword evidence="6" id="KW-1185">Reference proteome</keyword>
<proteinExistence type="predicted"/>
<dbReference type="Gene3D" id="1.10.150.130">
    <property type="match status" value="1"/>
</dbReference>
<reference evidence="5 6" key="1">
    <citation type="submission" date="2018-01" db="EMBL/GenBank/DDBJ databases">
        <title>Complete genome sequence of Salinigranum rubrum GX10T, an extremely halophilic archaeon isolated from a marine solar saltern.</title>
        <authorList>
            <person name="Han S."/>
        </authorList>
    </citation>
    <scope>NUCLEOTIDE SEQUENCE [LARGE SCALE GENOMIC DNA]</scope>
    <source>
        <strain evidence="5 6">GX10</strain>
    </source>
</reference>
<keyword evidence="3" id="KW-0233">DNA recombination</keyword>
<dbReference type="GO" id="GO:0006310">
    <property type="term" value="P:DNA recombination"/>
    <property type="evidence" value="ECO:0007669"/>
    <property type="project" value="UniProtKB-KW"/>
</dbReference>
<dbReference type="Pfam" id="PF00589">
    <property type="entry name" value="Phage_integrase"/>
    <property type="match status" value="1"/>
</dbReference>
<dbReference type="OrthoDB" id="330648at2157"/>
<gene>
    <name evidence="5" type="ORF">C2R22_17545</name>
</gene>
<evidence type="ECO:0000256" key="2">
    <source>
        <dbReference type="ARBA" id="ARBA00023125"/>
    </source>
</evidence>
<evidence type="ECO:0000256" key="1">
    <source>
        <dbReference type="ARBA" id="ARBA00022908"/>
    </source>
</evidence>
<dbReference type="PANTHER" id="PTHR30349:SF41">
    <property type="entry name" value="INTEGRASE_RECOMBINASE PROTEIN MJ0367-RELATED"/>
    <property type="match status" value="1"/>
</dbReference>
<dbReference type="GO" id="GO:0015074">
    <property type="term" value="P:DNA integration"/>
    <property type="evidence" value="ECO:0007669"/>
    <property type="project" value="UniProtKB-KW"/>
</dbReference>
<dbReference type="Gene3D" id="1.10.443.10">
    <property type="entry name" value="Intergrase catalytic core"/>
    <property type="match status" value="1"/>
</dbReference>
<feature type="domain" description="Tyr recombinase" evidence="4">
    <location>
        <begin position="188"/>
        <end position="390"/>
    </location>
</feature>
<dbReference type="CDD" id="cd00397">
    <property type="entry name" value="DNA_BRE_C"/>
    <property type="match status" value="1"/>
</dbReference>
<dbReference type="InterPro" id="IPR002104">
    <property type="entry name" value="Integrase_catalytic"/>
</dbReference>
<evidence type="ECO:0000259" key="4">
    <source>
        <dbReference type="PROSITE" id="PS51898"/>
    </source>
</evidence>
<dbReference type="AlphaFoldDB" id="A0A2I8VMS1"/>
<keyword evidence="2" id="KW-0238">DNA-binding</keyword>
<dbReference type="GO" id="GO:0003677">
    <property type="term" value="F:DNA binding"/>
    <property type="evidence" value="ECO:0007669"/>
    <property type="project" value="UniProtKB-KW"/>
</dbReference>
<sequence>MPHANDIERIEESRSRDAISDDLLANQNIDGIPLVPEPSQAVLNERQKVDYAEHRRRLIQWGLHFGKDPDRADGYAYETVRVRACRLDAFYRWVWTEKGRYTTAITHEDADAYMRELVYSDSSNTHKANTQKALKMLWKWKAHELNEEPWEPAVTFSNYGGSIKPRDFLTRDERTRLREAALEYGTIPHYNSLTAEERSEWKALLAQRFGKPKSDITRADFDRANGFKIPSMVWTSLDAGLRPVEVGRAKVSWVDVENAVLRIPAEESSKNEDNWVVSLQPRTAEVLRLWLEERQQYEKYADTDALWLTRRGNPYKSYSLSHLLKKLCEVAQIPTENRKMSWYAIRHSVGTYMTHERGLAAAKAQLRHRSERTTLRYDSAPIEDRRSALERMG</sequence>
<accession>A0A2I8VMS1</accession>
<keyword evidence="1" id="KW-0229">DNA integration</keyword>
<evidence type="ECO:0000313" key="6">
    <source>
        <dbReference type="Proteomes" id="UP000236584"/>
    </source>
</evidence>
<dbReference type="PROSITE" id="PS51898">
    <property type="entry name" value="TYR_RECOMBINASE"/>
    <property type="match status" value="1"/>
</dbReference>
<dbReference type="SUPFAM" id="SSF56349">
    <property type="entry name" value="DNA breaking-rejoining enzymes"/>
    <property type="match status" value="1"/>
</dbReference>
<protein>
    <submittedName>
        <fullName evidence="5">Integrase</fullName>
    </submittedName>
</protein>